<dbReference type="SUPFAM" id="SSF103515">
    <property type="entry name" value="Autotransporter"/>
    <property type="match status" value="1"/>
</dbReference>
<dbReference type="InterPro" id="IPR036709">
    <property type="entry name" value="Autotransporte_beta_dom_sf"/>
</dbReference>
<dbReference type="InterPro" id="IPR005546">
    <property type="entry name" value="Autotransporte_beta"/>
</dbReference>
<evidence type="ECO:0000256" key="4">
    <source>
        <dbReference type="SAM" id="SignalP"/>
    </source>
</evidence>
<evidence type="ECO:0000313" key="6">
    <source>
        <dbReference type="EMBL" id="AAK03084.1"/>
    </source>
</evidence>
<dbReference type="InterPro" id="IPR026856">
    <property type="entry name" value="Sialidase_fam"/>
</dbReference>
<dbReference type="CAZy" id="GH33">
    <property type="family name" value="Glycoside Hydrolase Family 33"/>
</dbReference>
<dbReference type="EMBL" id="AE004439">
    <property type="protein sequence ID" value="AAK03084.1"/>
    <property type="molecule type" value="Genomic_DNA"/>
</dbReference>
<protein>
    <recommendedName>
        <fullName evidence="3">exo-alpha-sialidase</fullName>
        <ecNumber evidence="3">3.2.1.18</ecNumber>
    </recommendedName>
</protein>
<dbReference type="GO" id="GO:0006689">
    <property type="term" value="P:ganglioside catabolic process"/>
    <property type="evidence" value="ECO:0007669"/>
    <property type="project" value="TreeGrafter"/>
</dbReference>
<dbReference type="PATRIC" id="fig|272843.6.peg.1013"/>
<dbReference type="AlphaFoldDB" id="Q9CM43"/>
<organism evidence="6 7">
    <name type="scientific">Pasteurella multocida (strain Pm70)</name>
    <dbReference type="NCBI Taxonomy" id="272843"/>
    <lineage>
        <taxon>Bacteria</taxon>
        <taxon>Pseudomonadati</taxon>
        <taxon>Pseudomonadota</taxon>
        <taxon>Gammaproteobacteria</taxon>
        <taxon>Pasteurellales</taxon>
        <taxon>Pasteurellaceae</taxon>
        <taxon>Pasteurella</taxon>
    </lineage>
</organism>
<comment type="catalytic activity">
    <reaction evidence="1">
        <text>Hydrolysis of alpha-(2-&gt;3)-, alpha-(2-&gt;6)-, alpha-(2-&gt;8)- glycosidic linkages of terminal sialic acid residues in oligosaccharides, glycoproteins, glycolipids, colominic acid and synthetic substrates.</text>
        <dbReference type="EC" id="3.2.1.18"/>
    </reaction>
</comment>
<dbReference type="Gene3D" id="2.40.220.10">
    <property type="entry name" value="Intramolecular Trans-sialidase, Domain 3"/>
    <property type="match status" value="1"/>
</dbReference>
<sequence length="1080" mass="121451">MKKFNPSVLALSISSLLLTSTLTFGQIQQQDKALFGVKEHQESLLFHQSLVKQGSDNVPIWRIPSLLRTKDGVLIAAADKRWQHRGDWGDIDTAIRISHDDGKTWGNITTILDLPSQNTEHSPVMNTSTNPWGDKDNVIRQRIRDPNYSSQYMNSAFLIDAQMVQDKRNGRVFLAVDMFPESAGFFHLNGAFNNPGKDGSGRLTIDGKQYLKLIYQDKQWTLREDGSVFDELNRKTQYKVIVKGDPNKNFKDLGDVYNENNENIGNIYLTNRKGSKNEKAPFYIPTTSYLWMTYSDDNGKTWSSPIDISAQIKKDWMRFLGTGPGVGIQTKNGNLIFPVYYTNQNNVQSTALIISKDGGKSWELGQSPNDKRIELNGMNSHNLRWDSWYANTAKQKGFELTEAQLVELENGELKLFMRNQTGKVMMSTSKDGGYTWVNTEKINELDHGYSQLSVIKYSKRINGKEYIVFSGQSRSGQGGDNLRRDGKLFLGEVQESGEIKWDTTNLVREIVSQGKAAGQPNGYVYSSMAELGDGSIGLAYENTTDYTTIMYLPIEMQEFFWKAGKIFSDVRQKEPLVFTYDGTETLEKIGDGIAIKRGEGESQSGINVSEGLLVLDQQTKDGKNKAFTQLTLNNSGVAQVNSTQNIDRFVVNNGATGYLQFTVTDTHSPRLKINQDVTAHGQIVAVQVNLQKKLKPNDKGYYHAQGEELIAFKDNGQVKWRLVNDELKDGMYVYTLASVAKPSVLRTTSQPHSLYLTNKLITADGKAVSTVSPLKAPLTVNARPQVNPVLASYLTANLALNKMSEQLQQSFMHETRLLQEKDRSIFVKYLNGKQKYGSNLSFIDYGYDFNASYSGVMLGGKVWQSERGNHALYTALNKTSYKVTPKAVDGETKAKYHSWGGSINWHSNLPHNLIVDLSAGYQKHKGDIEHAGHVKGYTFNIGADLGYRYQWMKNAFITPMVGLHYLYASLSDVNDQANKALLKYNNFNALKTNLGVDVNYRIGKFEVKGLLSYDMYQQKTRQLYVDDVAYKQGKLADTLHLNTQFVAHLTPRFAFSTEVGFQHARNKGQSSFAVGAHYQF</sequence>
<keyword evidence="7" id="KW-1185">Reference proteome</keyword>
<dbReference type="PROSITE" id="PS51208">
    <property type="entry name" value="AUTOTRANSPORTER"/>
    <property type="match status" value="1"/>
</dbReference>
<feature type="signal peptide" evidence="4">
    <location>
        <begin position="1"/>
        <end position="25"/>
    </location>
</feature>
<dbReference type="InterPro" id="IPR023364">
    <property type="entry name" value="Trans_sialidase_dom3"/>
</dbReference>
<feature type="domain" description="Autotransporter" evidence="5">
    <location>
        <begin position="818"/>
        <end position="1080"/>
    </location>
</feature>
<evidence type="ECO:0000259" key="5">
    <source>
        <dbReference type="PROSITE" id="PS51208"/>
    </source>
</evidence>
<dbReference type="Gene3D" id="2.40.128.130">
    <property type="entry name" value="Autotransporter beta-domain"/>
    <property type="match status" value="1"/>
</dbReference>
<reference evidence="6 7" key="1">
    <citation type="journal article" date="2001" name="Proc. Natl. Acad. Sci. U.S.A.">
        <title>Complete genomic sequence of Pasteurella multocida Pm70.</title>
        <authorList>
            <person name="May B.J."/>
            <person name="Zhang Q."/>
            <person name="Li L.L."/>
            <person name="Paustian M.L."/>
            <person name="Whittam T.S."/>
            <person name="Kapur V."/>
        </authorList>
    </citation>
    <scope>NUCLEOTIDE SEQUENCE [LARGE SCALE GENOMIC DNA]</scope>
    <source>
        <strain evidence="6 7">Pm70</strain>
    </source>
</reference>
<proteinExistence type="inferred from homology"/>
<dbReference type="HOGENOM" id="CLU_286180_0_0_6"/>
<dbReference type="EC" id="3.2.1.18" evidence="3"/>
<name>Q9CM43_PASMU</name>
<dbReference type="STRING" id="272843.PM1000"/>
<dbReference type="EnsemblBacteria" id="AAK03084">
    <property type="protein sequence ID" value="AAK03084"/>
    <property type="gene ID" value="PM1000"/>
</dbReference>
<dbReference type="PANTHER" id="PTHR10628:SF30">
    <property type="entry name" value="EXO-ALPHA-SIALIDASE"/>
    <property type="match status" value="1"/>
</dbReference>
<evidence type="ECO:0000256" key="2">
    <source>
        <dbReference type="ARBA" id="ARBA00009348"/>
    </source>
</evidence>
<dbReference type="Pfam" id="PF03797">
    <property type="entry name" value="Autotransporter"/>
    <property type="match status" value="1"/>
</dbReference>
<dbReference type="InterPro" id="IPR036278">
    <property type="entry name" value="Sialidase_sf"/>
</dbReference>
<dbReference type="SMART" id="SM00869">
    <property type="entry name" value="Autotransporter"/>
    <property type="match status" value="1"/>
</dbReference>
<dbReference type="KEGG" id="pmu:PM1000"/>
<dbReference type="PANTHER" id="PTHR10628">
    <property type="entry name" value="SIALIDASE"/>
    <property type="match status" value="1"/>
</dbReference>
<accession>Q9CM43</accession>
<dbReference type="CDD" id="cd15482">
    <property type="entry name" value="Sialidase_non-viral"/>
    <property type="match status" value="1"/>
</dbReference>
<dbReference type="OrthoDB" id="7294637at2"/>
<dbReference type="RefSeq" id="WP_010906961.1">
    <property type="nucleotide sequence ID" value="NC_002663.1"/>
</dbReference>
<dbReference type="Proteomes" id="UP000000809">
    <property type="component" value="Chromosome"/>
</dbReference>
<feature type="chain" id="PRO_5004324463" description="exo-alpha-sialidase" evidence="4">
    <location>
        <begin position="26"/>
        <end position="1080"/>
    </location>
</feature>
<dbReference type="GO" id="GO:0004308">
    <property type="term" value="F:exo-alpha-sialidase activity"/>
    <property type="evidence" value="ECO:0007669"/>
    <property type="project" value="UniProtKB-EC"/>
</dbReference>
<evidence type="ECO:0000256" key="1">
    <source>
        <dbReference type="ARBA" id="ARBA00000427"/>
    </source>
</evidence>
<evidence type="ECO:0000256" key="3">
    <source>
        <dbReference type="ARBA" id="ARBA00012733"/>
    </source>
</evidence>
<dbReference type="SUPFAM" id="SSF50939">
    <property type="entry name" value="Sialidases"/>
    <property type="match status" value="1"/>
</dbReference>
<gene>
    <name evidence="6" type="ordered locus">PM1000</name>
</gene>
<evidence type="ECO:0000313" key="7">
    <source>
        <dbReference type="Proteomes" id="UP000000809"/>
    </source>
</evidence>
<dbReference type="GO" id="GO:0005737">
    <property type="term" value="C:cytoplasm"/>
    <property type="evidence" value="ECO:0007669"/>
    <property type="project" value="TreeGrafter"/>
</dbReference>
<dbReference type="GO" id="GO:0009313">
    <property type="term" value="P:oligosaccharide catabolic process"/>
    <property type="evidence" value="ECO:0007669"/>
    <property type="project" value="TreeGrafter"/>
</dbReference>
<dbReference type="InterPro" id="IPR011040">
    <property type="entry name" value="Sialidase"/>
</dbReference>
<comment type="similarity">
    <text evidence="2">Belongs to the glycosyl hydrolase 33 family.</text>
</comment>
<keyword evidence="4" id="KW-0732">Signal</keyword>
<dbReference type="Gene3D" id="2.120.10.10">
    <property type="match status" value="1"/>
</dbReference>
<dbReference type="GO" id="GO:0016020">
    <property type="term" value="C:membrane"/>
    <property type="evidence" value="ECO:0007669"/>
    <property type="project" value="TreeGrafter"/>
</dbReference>
<dbReference type="Pfam" id="PF13088">
    <property type="entry name" value="BNR_2"/>
    <property type="match status" value="1"/>
</dbReference>